<dbReference type="GO" id="GO:0018996">
    <property type="term" value="P:molting cycle, collagen and cuticulin-based cuticle"/>
    <property type="evidence" value="ECO:0007669"/>
    <property type="project" value="TreeGrafter"/>
</dbReference>
<evidence type="ECO:0000256" key="1">
    <source>
        <dbReference type="ARBA" id="ARBA00004651"/>
    </source>
</evidence>
<evidence type="ECO:0000256" key="3">
    <source>
        <dbReference type="ARBA" id="ARBA00022475"/>
    </source>
</evidence>
<feature type="domain" description="SSD" evidence="9">
    <location>
        <begin position="266"/>
        <end position="427"/>
    </location>
</feature>
<dbReference type="GO" id="GO:0030659">
    <property type="term" value="C:cytoplasmic vesicle membrane"/>
    <property type="evidence" value="ECO:0007669"/>
    <property type="project" value="TreeGrafter"/>
</dbReference>
<feature type="transmembrane region" description="Helical" evidence="8">
    <location>
        <begin position="708"/>
        <end position="726"/>
    </location>
</feature>
<dbReference type="PROSITE" id="PS50156">
    <property type="entry name" value="SSD"/>
    <property type="match status" value="1"/>
</dbReference>
<feature type="transmembrane region" description="Helical" evidence="8">
    <location>
        <begin position="268"/>
        <end position="287"/>
    </location>
</feature>
<feature type="transmembrane region" description="Helical" evidence="8">
    <location>
        <begin position="497"/>
        <end position="520"/>
    </location>
</feature>
<dbReference type="GO" id="GO:0005886">
    <property type="term" value="C:plasma membrane"/>
    <property type="evidence" value="ECO:0007669"/>
    <property type="project" value="UniProtKB-SubCell"/>
</dbReference>
<keyword evidence="4 8" id="KW-0812">Transmembrane</keyword>
<reference evidence="11" key="1">
    <citation type="submission" date="2022-11" db="UniProtKB">
        <authorList>
            <consortium name="WormBaseParasite"/>
        </authorList>
    </citation>
    <scope>IDENTIFICATION</scope>
</reference>
<protein>
    <submittedName>
        <fullName evidence="11">SSD domain-containing protein</fullName>
    </submittedName>
</protein>
<feature type="transmembrane region" description="Helical" evidence="8">
    <location>
        <begin position="834"/>
        <end position="857"/>
    </location>
</feature>
<evidence type="ECO:0000259" key="9">
    <source>
        <dbReference type="PROSITE" id="PS50156"/>
    </source>
</evidence>
<feature type="transmembrane region" description="Helical" evidence="8">
    <location>
        <begin position="759"/>
        <end position="784"/>
    </location>
</feature>
<dbReference type="PANTHER" id="PTHR10796">
    <property type="entry name" value="PATCHED-RELATED"/>
    <property type="match status" value="1"/>
</dbReference>
<evidence type="ECO:0000256" key="6">
    <source>
        <dbReference type="ARBA" id="ARBA00023136"/>
    </source>
</evidence>
<keyword evidence="5 8" id="KW-1133">Transmembrane helix</keyword>
<feature type="transmembrane region" description="Helical" evidence="8">
    <location>
        <begin position="373"/>
        <end position="393"/>
    </location>
</feature>
<keyword evidence="6 8" id="KW-0472">Membrane</keyword>
<accession>A0A914XTT4</accession>
<evidence type="ECO:0000256" key="4">
    <source>
        <dbReference type="ARBA" id="ARBA00022692"/>
    </source>
</evidence>
<feature type="transmembrane region" description="Helical" evidence="8">
    <location>
        <begin position="399"/>
        <end position="427"/>
    </location>
</feature>
<dbReference type="InterPro" id="IPR000731">
    <property type="entry name" value="SSD"/>
</dbReference>
<dbReference type="AlphaFoldDB" id="A0A914XTT4"/>
<dbReference type="GO" id="GO:0006897">
    <property type="term" value="P:endocytosis"/>
    <property type="evidence" value="ECO:0007669"/>
    <property type="project" value="TreeGrafter"/>
</dbReference>
<feature type="transmembrane region" description="Helical" evidence="8">
    <location>
        <begin position="329"/>
        <end position="353"/>
    </location>
</feature>
<feature type="transmembrane region" description="Helical" evidence="8">
    <location>
        <begin position="299"/>
        <end position="323"/>
    </location>
</feature>
<dbReference type="InterPro" id="IPR051697">
    <property type="entry name" value="Patched_domain-protein"/>
</dbReference>
<comment type="similarity">
    <text evidence="2">Belongs to the patched family.</text>
</comment>
<keyword evidence="10" id="KW-1185">Reference proteome</keyword>
<dbReference type="FunFam" id="1.20.1640.10:FF:000013">
    <property type="entry name" value="PaTched Related family"/>
    <property type="match status" value="1"/>
</dbReference>
<dbReference type="Proteomes" id="UP000887566">
    <property type="component" value="Unplaced"/>
</dbReference>
<comment type="subcellular location">
    <subcellularLocation>
        <location evidence="1">Cell membrane</location>
        <topology evidence="1">Multi-pass membrane protein</topology>
    </subcellularLocation>
</comment>
<feature type="transmembrane region" description="Helical" evidence="8">
    <location>
        <begin position="24"/>
        <end position="42"/>
    </location>
</feature>
<evidence type="ECO:0000256" key="5">
    <source>
        <dbReference type="ARBA" id="ARBA00022989"/>
    </source>
</evidence>
<evidence type="ECO:0000313" key="11">
    <source>
        <dbReference type="WBParaSite" id="PSAMB.scaffold9596size4812.g32573.t1"/>
    </source>
</evidence>
<dbReference type="WBParaSite" id="PSAMB.scaffold9596size4812.g32573.t1">
    <property type="protein sequence ID" value="PSAMB.scaffold9596size4812.g32573.t1"/>
    <property type="gene ID" value="PSAMB.scaffold9596size4812.g32573"/>
</dbReference>
<organism evidence="10 11">
    <name type="scientific">Plectus sambesii</name>
    <dbReference type="NCBI Taxonomy" id="2011161"/>
    <lineage>
        <taxon>Eukaryota</taxon>
        <taxon>Metazoa</taxon>
        <taxon>Ecdysozoa</taxon>
        <taxon>Nematoda</taxon>
        <taxon>Chromadorea</taxon>
        <taxon>Plectida</taxon>
        <taxon>Plectina</taxon>
        <taxon>Plectoidea</taxon>
        <taxon>Plectidae</taxon>
        <taxon>Plectus</taxon>
    </lineage>
</organism>
<dbReference type="SUPFAM" id="SSF82866">
    <property type="entry name" value="Multidrug efflux transporter AcrB transmembrane domain"/>
    <property type="match status" value="2"/>
</dbReference>
<evidence type="ECO:0000313" key="10">
    <source>
        <dbReference type="Proteomes" id="UP000887566"/>
    </source>
</evidence>
<keyword evidence="7" id="KW-0325">Glycoprotein</keyword>
<proteinExistence type="inferred from homology"/>
<dbReference type="PANTHER" id="PTHR10796:SF193">
    <property type="entry name" value="SSD DOMAIN-CONTAINING PROTEIN"/>
    <property type="match status" value="1"/>
</dbReference>
<feature type="transmembrane region" description="Helical" evidence="8">
    <location>
        <begin position="733"/>
        <end position="753"/>
    </location>
</feature>
<evidence type="ECO:0000256" key="2">
    <source>
        <dbReference type="ARBA" id="ARBA00005585"/>
    </source>
</evidence>
<name>A0A914XTT4_9BILA</name>
<sequence>MYSLEPLLKRVFHWYGPVVYRYRWYFFLLPVALTICLSFGLMRLQELKVDDPSYVFTPTDARWKSEIKTLTDLWPLQQDKFIIGKSFEMKRYVNVLATAKDGGDILRPEMLAAIEELNQYLMYNITVPTADGKYDLSYQDLCLSYEWECPGNEHIKMFADREKVGKYVDLSFPKGGKQDTPVYLGGSVGEVTLNKTDRTVLKANVTQMFYFLKQDPPEVLNYSTAFSYAVEHYLLHEYSSPLIHVSFVHYQSVEDGLEENANRFVPNFIASITILTVFSLACSFTVRRNYSIDWVRSQPLLAVVGLINCVLAIVSSFGFMLLLGVPYNVINTIIPFLALAVGVDDMFIIMACWNRTDRTETTGRRLGESLSHAAVAITITSLTDVLSFAVGCITNLPGIWLFCSYACLVIFLCYTYQLTFFAGFLAIVGDAERDNRHCVFFYKVKQDRIASEKNAMEPTAMHADKKHQMRTFNANEVKNGDAPSLPSRFFRNILGPILVKPLCKASICALFVLYIAGAVYGCTRFKEGLNPANLVTGDHYVADFFHVVSKFWDQGTQLHVAVVKPPNFTDPIARENMMAMVRAFENTEYTLGREGTVFFFIEYLKYLESLNAELENTERLWYGKLKSWLEFTGGSTQWANDIVWPANDTLQAFRFQVAMKNMREPNDHKLATKLLREIADKYPIYNLTIFNEMFPFADQYLIVLPSTLRNLFIALICMIVVSLMLIPSILCGFLILVAIVTINIGVFGYMTLWGVNLDAVSMISIIMSIGFAVDLSSHICYAYVCATGTPDERALEALETLGWPIFQGGFSTLLGISVLGTVDAYIILTFFKTIWLEMVFGMAHGLIFLPVALTFVVSSSNNSSVTITERAEKSEKLEKSEKPSVHIP</sequence>
<feature type="transmembrane region" description="Helical" evidence="8">
    <location>
        <begin position="805"/>
        <end position="828"/>
    </location>
</feature>
<keyword evidence="3" id="KW-1003">Cell membrane</keyword>
<dbReference type="Pfam" id="PF02460">
    <property type="entry name" value="Patched"/>
    <property type="match status" value="1"/>
</dbReference>
<dbReference type="Gene3D" id="1.20.1640.10">
    <property type="entry name" value="Multidrug efflux transporter AcrB transmembrane domain"/>
    <property type="match status" value="2"/>
</dbReference>
<evidence type="ECO:0000256" key="7">
    <source>
        <dbReference type="ARBA" id="ARBA00023180"/>
    </source>
</evidence>
<dbReference type="InterPro" id="IPR003392">
    <property type="entry name" value="PTHD_SSD"/>
</dbReference>
<evidence type="ECO:0000256" key="8">
    <source>
        <dbReference type="SAM" id="Phobius"/>
    </source>
</evidence>